<name>A0AAE0QX50_9TELE</name>
<proteinExistence type="predicted"/>
<accession>A0AAE0QX50</accession>
<dbReference type="InterPro" id="IPR015095">
    <property type="entry name" value="AlkB_hom8_N"/>
</dbReference>
<reference evidence="2" key="1">
    <citation type="submission" date="2023-06" db="EMBL/GenBank/DDBJ databases">
        <title>Male Hemibagrus guttatus genome.</title>
        <authorList>
            <person name="Bian C."/>
        </authorList>
    </citation>
    <scope>NUCLEOTIDE SEQUENCE</scope>
    <source>
        <strain evidence="2">Male_cb2023</strain>
        <tissue evidence="2">Muscle</tissue>
    </source>
</reference>
<keyword evidence="3" id="KW-1185">Reference proteome</keyword>
<evidence type="ECO:0000313" key="2">
    <source>
        <dbReference type="EMBL" id="KAK3535341.1"/>
    </source>
</evidence>
<dbReference type="GO" id="GO:0008168">
    <property type="term" value="F:methyltransferase activity"/>
    <property type="evidence" value="ECO:0007669"/>
    <property type="project" value="InterPro"/>
</dbReference>
<dbReference type="AlphaFoldDB" id="A0AAE0QX50"/>
<gene>
    <name evidence="2" type="ORF">QTP70_009355</name>
</gene>
<dbReference type="Proteomes" id="UP001274896">
    <property type="component" value="Unassembled WGS sequence"/>
</dbReference>
<sequence length="104" mass="11973">MKQKRNYQLLIINGTPVYRVDRFRYLGVHITQDLSWSCHVNTLVKKAWQRLYHLRCLKDFKLPSKVLKTFYTCTIESILTGSITAWFGNHQAGQASSPEGGVIS</sequence>
<feature type="domain" description="Alkylated DNA repair protein AlkB homologue 8 N-terminal" evidence="1">
    <location>
        <begin position="36"/>
        <end position="77"/>
    </location>
</feature>
<comment type="caution">
    <text evidence="2">The sequence shown here is derived from an EMBL/GenBank/DDBJ whole genome shotgun (WGS) entry which is preliminary data.</text>
</comment>
<dbReference type="Pfam" id="PF09004">
    <property type="entry name" value="ALKBH8_N"/>
    <property type="match status" value="1"/>
</dbReference>
<evidence type="ECO:0000313" key="3">
    <source>
        <dbReference type="Proteomes" id="UP001274896"/>
    </source>
</evidence>
<dbReference type="GO" id="GO:0016706">
    <property type="term" value="F:2-oxoglutarate-dependent dioxygenase activity"/>
    <property type="evidence" value="ECO:0007669"/>
    <property type="project" value="InterPro"/>
</dbReference>
<protein>
    <recommendedName>
        <fullName evidence="1">Alkylated DNA repair protein AlkB homologue 8 N-terminal domain-containing protein</fullName>
    </recommendedName>
</protein>
<evidence type="ECO:0000259" key="1">
    <source>
        <dbReference type="Pfam" id="PF09004"/>
    </source>
</evidence>
<dbReference type="EMBL" id="JAUCMX010000009">
    <property type="protein sequence ID" value="KAK3535341.1"/>
    <property type="molecule type" value="Genomic_DNA"/>
</dbReference>
<organism evidence="2 3">
    <name type="scientific">Hemibagrus guttatus</name>
    <dbReference type="NCBI Taxonomy" id="175788"/>
    <lineage>
        <taxon>Eukaryota</taxon>
        <taxon>Metazoa</taxon>
        <taxon>Chordata</taxon>
        <taxon>Craniata</taxon>
        <taxon>Vertebrata</taxon>
        <taxon>Euteleostomi</taxon>
        <taxon>Actinopterygii</taxon>
        <taxon>Neopterygii</taxon>
        <taxon>Teleostei</taxon>
        <taxon>Ostariophysi</taxon>
        <taxon>Siluriformes</taxon>
        <taxon>Bagridae</taxon>
        <taxon>Hemibagrus</taxon>
    </lineage>
</organism>